<dbReference type="OrthoDB" id="73919at2759"/>
<dbReference type="PROSITE" id="PS50004">
    <property type="entry name" value="C2"/>
    <property type="match status" value="1"/>
</dbReference>
<feature type="domain" description="C2" evidence="1">
    <location>
        <begin position="32"/>
        <end position="150"/>
    </location>
</feature>
<sequence length="463" mass="51536">MPGGRINPLSISSLIGTIEGTVSNAKDSMHSRKTSLTKKLEKHGLNVPYVDLIIQFIGASGLPKMDVVGSADPYFVAKIDDAISFVSTVKQNELAPVWNETWRIKNVPATADLVINVMDKDEGSVTDDFIGTIRTGVSAGAKELEIESPLLKRSRGTFWIKIESKHAQDPTPNTYPYLFNGPVRFSRHFSPTVGALTNLDEARLYSTWKMFIMGIPHFFGDVHQPWNRNYKAAQTIFQGPTSVAVRSTVQAGHRLLYARTANNGFGIIDDAADVNALLQSGDSRPGAHRVKPVVYTYIISSEDDSFRFSETGAAFFVDFASKHALHANCFETVRYSGEFHPRPKGGWENFKEEVPDNQVDWELVIDNNSGTYAPDKKMLPTLRALLEYNFPGFAIFALHHEDEDLKKSVKACRDYALKYRGVKPQELEPHAREGEDTLCHQASLRTRLGKGIRKLSNEKASAS</sequence>
<keyword evidence="3" id="KW-1185">Reference proteome</keyword>
<comment type="caution">
    <text evidence="2">The sequence shown here is derived from an EMBL/GenBank/DDBJ whole genome shotgun (WGS) entry which is preliminary data.</text>
</comment>
<evidence type="ECO:0000313" key="2">
    <source>
        <dbReference type="EMBL" id="KAF9528271.1"/>
    </source>
</evidence>
<protein>
    <submittedName>
        <fullName evidence="2">C2-domain-containing protein</fullName>
    </submittedName>
</protein>
<dbReference type="InterPro" id="IPR035892">
    <property type="entry name" value="C2_domain_sf"/>
</dbReference>
<dbReference type="AlphaFoldDB" id="A0A9P6JPK4"/>
<dbReference type="Gene3D" id="2.60.40.150">
    <property type="entry name" value="C2 domain"/>
    <property type="match status" value="1"/>
</dbReference>
<gene>
    <name evidence="2" type="ORF">CPB83DRAFT_876066</name>
</gene>
<dbReference type="EMBL" id="MU157854">
    <property type="protein sequence ID" value="KAF9528271.1"/>
    <property type="molecule type" value="Genomic_DNA"/>
</dbReference>
<dbReference type="PANTHER" id="PTHR47800:SF5">
    <property type="entry name" value="FER-1-LIKE PROTEIN 6"/>
    <property type="match status" value="1"/>
</dbReference>
<evidence type="ECO:0000313" key="3">
    <source>
        <dbReference type="Proteomes" id="UP000807306"/>
    </source>
</evidence>
<dbReference type="GO" id="GO:0010628">
    <property type="term" value="P:positive regulation of gene expression"/>
    <property type="evidence" value="ECO:0007669"/>
    <property type="project" value="TreeGrafter"/>
</dbReference>
<accession>A0A9P6JPK4</accession>
<organism evidence="2 3">
    <name type="scientific">Crepidotus variabilis</name>
    <dbReference type="NCBI Taxonomy" id="179855"/>
    <lineage>
        <taxon>Eukaryota</taxon>
        <taxon>Fungi</taxon>
        <taxon>Dikarya</taxon>
        <taxon>Basidiomycota</taxon>
        <taxon>Agaricomycotina</taxon>
        <taxon>Agaricomycetes</taxon>
        <taxon>Agaricomycetidae</taxon>
        <taxon>Agaricales</taxon>
        <taxon>Agaricineae</taxon>
        <taxon>Crepidotaceae</taxon>
        <taxon>Crepidotus</taxon>
    </lineage>
</organism>
<name>A0A9P6JPK4_9AGAR</name>
<dbReference type="InterPro" id="IPR000008">
    <property type="entry name" value="C2_dom"/>
</dbReference>
<dbReference type="PANTHER" id="PTHR47800">
    <property type="entry name" value="C2 DOMAIN-CONTAINING PROTEIN"/>
    <property type="match status" value="1"/>
</dbReference>
<dbReference type="Proteomes" id="UP000807306">
    <property type="component" value="Unassembled WGS sequence"/>
</dbReference>
<dbReference type="CDD" id="cd00030">
    <property type="entry name" value="C2"/>
    <property type="match status" value="1"/>
</dbReference>
<proteinExistence type="predicted"/>
<reference evidence="2" key="1">
    <citation type="submission" date="2020-11" db="EMBL/GenBank/DDBJ databases">
        <authorList>
            <consortium name="DOE Joint Genome Institute"/>
            <person name="Ahrendt S."/>
            <person name="Riley R."/>
            <person name="Andreopoulos W."/>
            <person name="Labutti K."/>
            <person name="Pangilinan J."/>
            <person name="Ruiz-Duenas F.J."/>
            <person name="Barrasa J.M."/>
            <person name="Sanchez-Garcia M."/>
            <person name="Camarero S."/>
            <person name="Miyauchi S."/>
            <person name="Serrano A."/>
            <person name="Linde D."/>
            <person name="Babiker R."/>
            <person name="Drula E."/>
            <person name="Ayuso-Fernandez I."/>
            <person name="Pacheco R."/>
            <person name="Padilla G."/>
            <person name="Ferreira P."/>
            <person name="Barriuso J."/>
            <person name="Kellner H."/>
            <person name="Castanera R."/>
            <person name="Alfaro M."/>
            <person name="Ramirez L."/>
            <person name="Pisabarro A.G."/>
            <person name="Kuo A."/>
            <person name="Tritt A."/>
            <person name="Lipzen A."/>
            <person name="He G."/>
            <person name="Yan M."/>
            <person name="Ng V."/>
            <person name="Cullen D."/>
            <person name="Martin F."/>
            <person name="Rosso M.-N."/>
            <person name="Henrissat B."/>
            <person name="Hibbett D."/>
            <person name="Martinez A.T."/>
            <person name="Grigoriev I.V."/>
        </authorList>
    </citation>
    <scope>NUCLEOTIDE SEQUENCE</scope>
    <source>
        <strain evidence="2">CBS 506.95</strain>
    </source>
</reference>
<dbReference type="SMART" id="SM00239">
    <property type="entry name" value="C2"/>
    <property type="match status" value="1"/>
</dbReference>
<dbReference type="Pfam" id="PF00168">
    <property type="entry name" value="C2"/>
    <property type="match status" value="1"/>
</dbReference>
<evidence type="ECO:0000259" key="1">
    <source>
        <dbReference type="PROSITE" id="PS50004"/>
    </source>
</evidence>
<dbReference type="SUPFAM" id="SSF49562">
    <property type="entry name" value="C2 domain (Calcium/lipid-binding domain, CaLB)"/>
    <property type="match status" value="1"/>
</dbReference>